<organism evidence="2 3">
    <name type="scientific">Sphingomonas gilva</name>
    <dbReference type="NCBI Taxonomy" id="2305907"/>
    <lineage>
        <taxon>Bacteria</taxon>
        <taxon>Pseudomonadati</taxon>
        <taxon>Pseudomonadota</taxon>
        <taxon>Alphaproteobacteria</taxon>
        <taxon>Sphingomonadales</taxon>
        <taxon>Sphingomonadaceae</taxon>
        <taxon>Sphingomonas</taxon>
    </lineage>
</organism>
<keyword evidence="3" id="KW-1185">Reference proteome</keyword>
<protein>
    <submittedName>
        <fullName evidence="2">Uncharacterized protein</fullName>
    </submittedName>
</protein>
<feature type="region of interest" description="Disordered" evidence="1">
    <location>
        <begin position="82"/>
        <end position="110"/>
    </location>
</feature>
<evidence type="ECO:0000256" key="1">
    <source>
        <dbReference type="SAM" id="MobiDB-lite"/>
    </source>
</evidence>
<dbReference type="EMBL" id="QWLV01000010">
    <property type="protein sequence ID" value="RHW16325.1"/>
    <property type="molecule type" value="Genomic_DNA"/>
</dbReference>
<proteinExistence type="predicted"/>
<dbReference type="RefSeq" id="WP_118865191.1">
    <property type="nucleotide sequence ID" value="NZ_QWLV01000010.1"/>
</dbReference>
<evidence type="ECO:0000313" key="3">
    <source>
        <dbReference type="Proteomes" id="UP000266693"/>
    </source>
</evidence>
<reference evidence="2 3" key="1">
    <citation type="submission" date="2018-08" db="EMBL/GenBank/DDBJ databases">
        <title>The multiple taxonomic identification of Sphingomonas gilva.</title>
        <authorList>
            <person name="Zhu D."/>
            <person name="Zheng S."/>
        </authorList>
    </citation>
    <scope>NUCLEOTIDE SEQUENCE [LARGE SCALE GENOMIC DNA]</scope>
    <source>
        <strain evidence="2 3">ZDH117</strain>
    </source>
</reference>
<evidence type="ECO:0000313" key="2">
    <source>
        <dbReference type="EMBL" id="RHW16325.1"/>
    </source>
</evidence>
<name>A0A396RYZ8_9SPHN</name>
<accession>A0A396RYZ8</accession>
<comment type="caution">
    <text evidence="2">The sequence shown here is derived from an EMBL/GenBank/DDBJ whole genome shotgun (WGS) entry which is preliminary data.</text>
</comment>
<sequence>MVAAAMLGGTHAVAQDGFAAQYRVGQKVHFSVSGNAADFQTCTVSENPSGGLMRVRCAQFRKWAAGNYIVYGPAHIRPLGAPAGTAPRPASRPATMAKPKPKPKPPVPAVGGGLKPGEYACYGSGGRIMIGLGFKVAANGRYTDLEGGNPGTVSVAGGNVTFRGGHMDGQVGRDLSNHAFRIGLQARCEPY</sequence>
<dbReference type="Proteomes" id="UP000266693">
    <property type="component" value="Unassembled WGS sequence"/>
</dbReference>
<gene>
    <name evidence="2" type="ORF">D1610_15905</name>
</gene>
<dbReference type="AlphaFoldDB" id="A0A396RYZ8"/>